<sequence length="1327" mass="139076">MRLPPAGVFTRSPGRPGAAPAAAAADPTTPHSFWPHPKSVHGAPATTLEATAAASSPMAAFPRGGSVSASRASSMRRRASAPPPSRPPRSPHRPDPDARMASRMPLIDAPPSPGRVWQPPTSWDRTIDDTDELRLLDARVGSGVGNGEGLDNTDGYGAAADALAKRRSRASSVSSASSATTVLTRVSSARDGRNDDAATAAGADGHEAAVGKTDLPFVWDAPDANSRRIAPAVVPFAVETRLENIVAPAAEPAMYETCVRPPLSPPRPTDATALPPPPRWVADDDHDTELMARRPAMPSLMPQSSSSSSGLDEPNLAAVDAKIAAAFDGAVDAADDAAAAGDDADGHGNQTDALPSPVDGTTDPVRRSFYHFPRHAGPRAITASPELAATAAQMAVLSRMFGWDMPAATASSLTTVAGTPASALTPQLRSPSSPQGGGPPMGRHPQLVTAFMQAMTPLEQLLVAFPDLRETLRWPPAPASQGRYVSAATLEGAVLALFERDSQTFVEMFFLGFRQFTSPLRVARLVMRHLRRVLDHVDRADMARLDAAALATYERLALGIHLIGYWLHNYWPIDFAHDPSLVGHLDAFLTLYLPQHPVFQSAPDDAVVHHEHRQCLDRLTALRSRDAMEAATAAAAAAAANTPDAEAATADAVAISAATPASVSNDRHQPLALPPTPMLADPHTPEHPDLPPLSSTSSPTRAFPSPASLPVDATARGIDVVATAPSAAAASPSPSAPVGTHPPRHRRLLPHLRINTAGARKTRPVSLAPADPALGTAAAPRHRVHHEEARGATPSPLAAPSPALLSPTSTPDTAGAAMDAGEMLPEPGAPRAVWHRRLGSRLPQRLSFFGGRAPAAAGATTPSPSSSGGAMAALPEGSPGATAGASDDDGDADHADGEAAHANIEARPTRACGPREATSPTGAGPGPFAGNAFMPLVERQFQQTSSLRAHHSLRHRPAPPSWLLAARTEIVAQQLCLLDRALFQAIDWIELLRMAARWRRDGALEGPCSSSSNGDGGNGGLLASPAGADGMPSTTPLATTTACADHADFAGTDRWLMQLAGVHAWVLDAVARAEGNDECVRLVEKLVRVAQRCYRYRNASTLFAIVTALLRTPRLRASAASPAPSTAILTSAGGGAAANRRQGTIGLATSPGAVWHGLADRTRSALWAMAYLVAPQRGFERLRREMMHWIVAPPAARTASPSRSTRDLPVSRSSTRSRPPTALATPDAAAPTMPDAAAPTTPASGAVPFVGTFWLPLMAMGAASFGCAKRPGQTNSIDFQRVATLTQQFKLWMTLQDVQYDYAFPRDAAILRQCRFVPLDALDPLLA</sequence>
<dbReference type="InterPro" id="IPR001895">
    <property type="entry name" value="RASGEF_cat_dom"/>
</dbReference>
<organism evidence="5 6">
    <name type="scientific">Caulochytrium protostelioides</name>
    <dbReference type="NCBI Taxonomy" id="1555241"/>
    <lineage>
        <taxon>Eukaryota</taxon>
        <taxon>Fungi</taxon>
        <taxon>Fungi incertae sedis</taxon>
        <taxon>Chytridiomycota</taxon>
        <taxon>Chytridiomycota incertae sedis</taxon>
        <taxon>Chytridiomycetes</taxon>
        <taxon>Caulochytriales</taxon>
        <taxon>Caulochytriaceae</taxon>
        <taxon>Caulochytrium</taxon>
    </lineage>
</organism>
<feature type="compositionally biased region" description="Low complexity" evidence="3">
    <location>
        <begin position="43"/>
        <end position="73"/>
    </location>
</feature>
<protein>
    <recommendedName>
        <fullName evidence="4">N-terminal Ras-GEF domain-containing protein</fullName>
    </recommendedName>
</protein>
<feature type="compositionally biased region" description="Low complexity" evidence="3">
    <location>
        <begin position="853"/>
        <end position="873"/>
    </location>
</feature>
<feature type="region of interest" description="Disordered" evidence="3">
    <location>
        <begin position="725"/>
        <end position="745"/>
    </location>
</feature>
<feature type="region of interest" description="Disordered" evidence="3">
    <location>
        <begin position="1005"/>
        <end position="1029"/>
    </location>
</feature>
<dbReference type="Gene3D" id="1.20.870.10">
    <property type="entry name" value="Son of sevenless (SoS) protein Chain: S domain 1"/>
    <property type="match status" value="1"/>
</dbReference>
<dbReference type="SUPFAM" id="SSF48366">
    <property type="entry name" value="Ras GEF"/>
    <property type="match status" value="1"/>
</dbReference>
<gene>
    <name evidence="5" type="ORF">CXG81DRAFT_27354</name>
</gene>
<accession>A0A4V1IUB0</accession>
<dbReference type="Proteomes" id="UP000274922">
    <property type="component" value="Unassembled WGS sequence"/>
</dbReference>
<keyword evidence="1 2" id="KW-0344">Guanine-nucleotide releasing factor</keyword>
<feature type="region of interest" description="Disordered" evidence="3">
    <location>
        <begin position="853"/>
        <end position="924"/>
    </location>
</feature>
<dbReference type="InterPro" id="IPR000651">
    <property type="entry name" value="Ras-like_Gua-exchang_fac_N"/>
</dbReference>
<dbReference type="EMBL" id="ML014247">
    <property type="protein sequence ID" value="RKO99928.1"/>
    <property type="molecule type" value="Genomic_DNA"/>
</dbReference>
<evidence type="ECO:0000256" key="2">
    <source>
        <dbReference type="PROSITE-ProRule" id="PRU00135"/>
    </source>
</evidence>
<dbReference type="PANTHER" id="PTHR23113">
    <property type="entry name" value="GUANINE NUCLEOTIDE EXCHANGE FACTOR"/>
    <property type="match status" value="1"/>
</dbReference>
<dbReference type="InterPro" id="IPR036964">
    <property type="entry name" value="RASGEF_cat_dom_sf"/>
</dbReference>
<feature type="region of interest" description="Disordered" evidence="3">
    <location>
        <begin position="660"/>
        <end position="706"/>
    </location>
</feature>
<feature type="region of interest" description="Disordered" evidence="3">
    <location>
        <begin position="776"/>
        <end position="820"/>
    </location>
</feature>
<feature type="compositionally biased region" description="Low complexity" evidence="3">
    <location>
        <begin position="170"/>
        <end position="187"/>
    </location>
</feature>
<feature type="compositionally biased region" description="Polar residues" evidence="3">
    <location>
        <begin position="420"/>
        <end position="429"/>
    </location>
</feature>
<proteinExistence type="predicted"/>
<evidence type="ECO:0000313" key="5">
    <source>
        <dbReference type="EMBL" id="RKO99928.1"/>
    </source>
</evidence>
<feature type="compositionally biased region" description="Low complexity" evidence="3">
    <location>
        <begin position="792"/>
        <end position="811"/>
    </location>
</feature>
<feature type="compositionally biased region" description="Low complexity" evidence="3">
    <location>
        <begin position="725"/>
        <end position="737"/>
    </location>
</feature>
<feature type="region of interest" description="Disordered" evidence="3">
    <location>
        <begin position="262"/>
        <end position="284"/>
    </location>
</feature>
<feature type="compositionally biased region" description="Low complexity" evidence="3">
    <location>
        <begin position="1211"/>
        <end position="1239"/>
    </location>
</feature>
<evidence type="ECO:0000259" key="4">
    <source>
        <dbReference type="PROSITE" id="PS50212"/>
    </source>
</evidence>
<dbReference type="GO" id="GO:0005886">
    <property type="term" value="C:plasma membrane"/>
    <property type="evidence" value="ECO:0007669"/>
    <property type="project" value="TreeGrafter"/>
</dbReference>
<dbReference type="PANTHER" id="PTHR23113:SF363">
    <property type="entry name" value="PROTEIN SON OF SEVENLESS"/>
    <property type="match status" value="1"/>
</dbReference>
<feature type="compositionally biased region" description="Low complexity" evidence="3">
    <location>
        <begin position="13"/>
        <end position="30"/>
    </location>
</feature>
<dbReference type="Gene3D" id="1.10.840.10">
    <property type="entry name" value="Ras guanine-nucleotide exchange factors catalytic domain"/>
    <property type="match status" value="1"/>
</dbReference>
<dbReference type="GO" id="GO:0005085">
    <property type="term" value="F:guanyl-nucleotide exchange factor activity"/>
    <property type="evidence" value="ECO:0007669"/>
    <property type="project" value="UniProtKB-KW"/>
</dbReference>
<feature type="compositionally biased region" description="Pro residues" evidence="3">
    <location>
        <begin position="262"/>
        <end position="279"/>
    </location>
</feature>
<name>A0A4V1IUB0_9FUNG</name>
<feature type="region of interest" description="Disordered" evidence="3">
    <location>
        <begin position="166"/>
        <end position="205"/>
    </location>
</feature>
<dbReference type="InterPro" id="IPR008937">
    <property type="entry name" value="Ras-like_GEF"/>
</dbReference>
<dbReference type="PROSITE" id="PS50212">
    <property type="entry name" value="RASGEF_NTER"/>
    <property type="match status" value="1"/>
</dbReference>
<feature type="domain" description="N-terminal Ras-GEF" evidence="4">
    <location>
        <begin position="481"/>
        <end position="614"/>
    </location>
</feature>
<feature type="region of interest" description="Disordered" evidence="3">
    <location>
        <begin position="1"/>
        <end position="128"/>
    </location>
</feature>
<evidence type="ECO:0000313" key="6">
    <source>
        <dbReference type="Proteomes" id="UP000274922"/>
    </source>
</evidence>
<evidence type="ECO:0000256" key="1">
    <source>
        <dbReference type="ARBA" id="ARBA00022658"/>
    </source>
</evidence>
<dbReference type="STRING" id="1555241.A0A4V1IUB0"/>
<feature type="region of interest" description="Disordered" evidence="3">
    <location>
        <begin position="338"/>
        <end position="368"/>
    </location>
</feature>
<feature type="region of interest" description="Disordered" evidence="3">
    <location>
        <begin position="420"/>
        <end position="443"/>
    </location>
</feature>
<keyword evidence="6" id="KW-1185">Reference proteome</keyword>
<evidence type="ECO:0000256" key="3">
    <source>
        <dbReference type="SAM" id="MobiDB-lite"/>
    </source>
</evidence>
<dbReference type="GO" id="GO:0007265">
    <property type="term" value="P:Ras protein signal transduction"/>
    <property type="evidence" value="ECO:0007669"/>
    <property type="project" value="TreeGrafter"/>
</dbReference>
<dbReference type="InterPro" id="IPR023578">
    <property type="entry name" value="Ras_GEF_dom_sf"/>
</dbReference>
<dbReference type="OrthoDB" id="10254377at2759"/>
<dbReference type="Pfam" id="PF00617">
    <property type="entry name" value="RasGEF"/>
    <property type="match status" value="1"/>
</dbReference>
<feature type="region of interest" description="Disordered" evidence="3">
    <location>
        <begin position="1195"/>
        <end position="1239"/>
    </location>
</feature>
<reference evidence="6" key="1">
    <citation type="journal article" date="2018" name="Nat. Microbiol.">
        <title>Leveraging single-cell genomics to expand the fungal tree of life.</title>
        <authorList>
            <person name="Ahrendt S.R."/>
            <person name="Quandt C.A."/>
            <person name="Ciobanu D."/>
            <person name="Clum A."/>
            <person name="Salamov A."/>
            <person name="Andreopoulos B."/>
            <person name="Cheng J.F."/>
            <person name="Woyke T."/>
            <person name="Pelin A."/>
            <person name="Henrissat B."/>
            <person name="Reynolds N.K."/>
            <person name="Benny G.L."/>
            <person name="Smith M.E."/>
            <person name="James T.Y."/>
            <person name="Grigoriev I.V."/>
        </authorList>
    </citation>
    <scope>NUCLEOTIDE SEQUENCE [LARGE SCALE GENOMIC DNA]</scope>
    <source>
        <strain evidence="6">ATCC 52028</strain>
    </source>
</reference>